<protein>
    <submittedName>
        <fullName evidence="8">Site-specific integrase</fullName>
    </submittedName>
</protein>
<accession>A0A7G5GS42</accession>
<dbReference type="Proteomes" id="UP000515369">
    <property type="component" value="Chromosome"/>
</dbReference>
<name>A0A7G5GS42_9BACT</name>
<dbReference type="SUPFAM" id="SSF56349">
    <property type="entry name" value="DNA breaking-rejoining enzymes"/>
    <property type="match status" value="1"/>
</dbReference>
<dbReference type="Gene3D" id="1.10.150.130">
    <property type="match status" value="1"/>
</dbReference>
<evidence type="ECO:0000313" key="8">
    <source>
        <dbReference type="EMBL" id="QMW01684.1"/>
    </source>
</evidence>
<evidence type="ECO:0000256" key="1">
    <source>
        <dbReference type="ARBA" id="ARBA00008857"/>
    </source>
</evidence>
<evidence type="ECO:0000313" key="9">
    <source>
        <dbReference type="Proteomes" id="UP000515369"/>
    </source>
</evidence>
<dbReference type="InterPro" id="IPR044068">
    <property type="entry name" value="CB"/>
</dbReference>
<dbReference type="Pfam" id="PF17293">
    <property type="entry name" value="Arm-DNA-bind_5"/>
    <property type="match status" value="1"/>
</dbReference>
<gene>
    <name evidence="8" type="ORF">H3H32_27590</name>
</gene>
<sequence length="399" mass="45646">MASINIVLRKNIKADGTYPLVIRYTNNRKTFYTYLGHSVLPSDWDEKSQRVKKSYPNATRFNNMLAKAVAEYNEKLLERETDNADTSVEAMRSAVKTAKEKTFFNQANIYIDHLRKTGKSNRLSTDLPRINRFKEFLGVADISFKEINPGLLKKFMAHLKSTRNITDRTIVNHLIVIRTIFNQGIAAGIVDHKYYPFGKGKIIIKFPDSLKIGLSAEEVKQLENAELSEGENHARNLFLISFYFAGMRVSDVLRLKWSDFQNDRLYYSMGKNQKGGSIKLSNKAKKILEQYPHDNSHDLVFHDLASLPDITKSYEVQIRIKTRVKSCNEHLKDIAKILGIKKPLTMHIARHTFGNLSGDKIPIQLLQKLYRHTSITTTIGYQGHFIHKDADEALDAVIG</sequence>
<feature type="domain" description="Tyr recombinase" evidence="6">
    <location>
        <begin position="209"/>
        <end position="395"/>
    </location>
</feature>
<evidence type="ECO:0000259" key="6">
    <source>
        <dbReference type="PROSITE" id="PS51898"/>
    </source>
</evidence>
<dbReference type="InterPro" id="IPR025269">
    <property type="entry name" value="SAM-like_dom"/>
</dbReference>
<dbReference type="Pfam" id="PF13102">
    <property type="entry name" value="Phage_int_SAM_5"/>
    <property type="match status" value="1"/>
</dbReference>
<reference evidence="8 9" key="1">
    <citation type="submission" date="2020-07" db="EMBL/GenBank/DDBJ databases">
        <title>Spirosoma foliorum sp. nov., isolated from the leaves on the Nejang mountain Korea, Republic of.</title>
        <authorList>
            <person name="Ho H."/>
            <person name="Lee Y.-J."/>
            <person name="Nurcahyanto D.-A."/>
            <person name="Kim S.-G."/>
        </authorList>
    </citation>
    <scope>NUCLEOTIDE SEQUENCE [LARGE SCALE GENOMIC DNA]</scope>
    <source>
        <strain evidence="8 9">PL0136</strain>
    </source>
</reference>
<dbReference type="PANTHER" id="PTHR30349:SF64">
    <property type="entry name" value="PROPHAGE INTEGRASE INTD-RELATED"/>
    <property type="match status" value="1"/>
</dbReference>
<dbReference type="GO" id="GO:0006310">
    <property type="term" value="P:DNA recombination"/>
    <property type="evidence" value="ECO:0007669"/>
    <property type="project" value="UniProtKB-KW"/>
</dbReference>
<dbReference type="EMBL" id="CP059732">
    <property type="protein sequence ID" value="QMW01684.1"/>
    <property type="molecule type" value="Genomic_DNA"/>
</dbReference>
<dbReference type="GO" id="GO:0015074">
    <property type="term" value="P:DNA integration"/>
    <property type="evidence" value="ECO:0007669"/>
    <property type="project" value="UniProtKB-KW"/>
</dbReference>
<dbReference type="InterPro" id="IPR002104">
    <property type="entry name" value="Integrase_catalytic"/>
</dbReference>
<evidence type="ECO:0000256" key="2">
    <source>
        <dbReference type="ARBA" id="ARBA00022908"/>
    </source>
</evidence>
<dbReference type="PANTHER" id="PTHR30349">
    <property type="entry name" value="PHAGE INTEGRASE-RELATED"/>
    <property type="match status" value="1"/>
</dbReference>
<dbReference type="CDD" id="cd01185">
    <property type="entry name" value="INTN1_C_like"/>
    <property type="match status" value="1"/>
</dbReference>
<organism evidence="8 9">
    <name type="scientific">Spirosoma foliorum</name>
    <dbReference type="NCBI Taxonomy" id="2710596"/>
    <lineage>
        <taxon>Bacteria</taxon>
        <taxon>Pseudomonadati</taxon>
        <taxon>Bacteroidota</taxon>
        <taxon>Cytophagia</taxon>
        <taxon>Cytophagales</taxon>
        <taxon>Cytophagaceae</taxon>
        <taxon>Spirosoma</taxon>
    </lineage>
</organism>
<proteinExistence type="inferred from homology"/>
<evidence type="ECO:0000256" key="5">
    <source>
        <dbReference type="PROSITE-ProRule" id="PRU01248"/>
    </source>
</evidence>
<dbReference type="InterPro" id="IPR011010">
    <property type="entry name" value="DNA_brk_join_enz"/>
</dbReference>
<dbReference type="InterPro" id="IPR010998">
    <property type="entry name" value="Integrase_recombinase_N"/>
</dbReference>
<evidence type="ECO:0000256" key="3">
    <source>
        <dbReference type="ARBA" id="ARBA00023125"/>
    </source>
</evidence>
<dbReference type="InterPro" id="IPR050090">
    <property type="entry name" value="Tyrosine_recombinase_XerCD"/>
</dbReference>
<evidence type="ECO:0000256" key="4">
    <source>
        <dbReference type="ARBA" id="ARBA00023172"/>
    </source>
</evidence>
<dbReference type="Gene3D" id="1.10.443.10">
    <property type="entry name" value="Intergrase catalytic core"/>
    <property type="match status" value="1"/>
</dbReference>
<dbReference type="GO" id="GO:0003677">
    <property type="term" value="F:DNA binding"/>
    <property type="evidence" value="ECO:0007669"/>
    <property type="project" value="UniProtKB-UniRule"/>
</dbReference>
<dbReference type="KEGG" id="sfol:H3H32_27590"/>
<keyword evidence="4" id="KW-0233">DNA recombination</keyword>
<dbReference type="InterPro" id="IPR035386">
    <property type="entry name" value="Arm-DNA-bind_5"/>
</dbReference>
<dbReference type="AlphaFoldDB" id="A0A7G5GS42"/>
<keyword evidence="9" id="KW-1185">Reference proteome</keyword>
<dbReference type="Pfam" id="PF00589">
    <property type="entry name" value="Phage_integrase"/>
    <property type="match status" value="1"/>
</dbReference>
<dbReference type="PROSITE" id="PS51898">
    <property type="entry name" value="TYR_RECOMBINASE"/>
    <property type="match status" value="1"/>
</dbReference>
<dbReference type="InterPro" id="IPR013762">
    <property type="entry name" value="Integrase-like_cat_sf"/>
</dbReference>
<dbReference type="RefSeq" id="WP_182458963.1">
    <property type="nucleotide sequence ID" value="NZ_CP059732.1"/>
</dbReference>
<dbReference type="PROSITE" id="PS51900">
    <property type="entry name" value="CB"/>
    <property type="match status" value="1"/>
</dbReference>
<keyword evidence="3 5" id="KW-0238">DNA-binding</keyword>
<comment type="similarity">
    <text evidence="1">Belongs to the 'phage' integrase family.</text>
</comment>
<evidence type="ECO:0000259" key="7">
    <source>
        <dbReference type="PROSITE" id="PS51900"/>
    </source>
</evidence>
<keyword evidence="2" id="KW-0229">DNA integration</keyword>
<feature type="domain" description="Core-binding (CB)" evidence="7">
    <location>
        <begin position="101"/>
        <end position="185"/>
    </location>
</feature>